<feature type="chain" id="PRO_5004481958" description="Phosphate-selective porin O and P" evidence="1">
    <location>
        <begin position="28"/>
        <end position="464"/>
    </location>
</feature>
<name>R9GTS7_9SPHI</name>
<evidence type="ECO:0000313" key="3">
    <source>
        <dbReference type="Proteomes" id="UP000014174"/>
    </source>
</evidence>
<keyword evidence="3" id="KW-1185">Reference proteome</keyword>
<dbReference type="PATRIC" id="fig|1150600.3.peg.1539"/>
<organism evidence="2 3">
    <name type="scientific">Arcticibacter svalbardensis MN12-7</name>
    <dbReference type="NCBI Taxonomy" id="1150600"/>
    <lineage>
        <taxon>Bacteria</taxon>
        <taxon>Pseudomonadati</taxon>
        <taxon>Bacteroidota</taxon>
        <taxon>Sphingobacteriia</taxon>
        <taxon>Sphingobacteriales</taxon>
        <taxon>Sphingobacteriaceae</taxon>
        <taxon>Arcticibacter</taxon>
    </lineage>
</organism>
<comment type="caution">
    <text evidence="2">The sequence shown here is derived from an EMBL/GenBank/DDBJ whole genome shotgun (WGS) entry which is preliminary data.</text>
</comment>
<dbReference type="RefSeq" id="WP_016194803.1">
    <property type="nucleotide sequence ID" value="NZ_AQPN01000062.1"/>
</dbReference>
<feature type="signal peptide" evidence="1">
    <location>
        <begin position="1"/>
        <end position="27"/>
    </location>
</feature>
<dbReference type="eggNOG" id="ENOG502Z848">
    <property type="taxonomic scope" value="Bacteria"/>
</dbReference>
<gene>
    <name evidence="2" type="ORF">ADIARSV_1567</name>
</gene>
<protein>
    <recommendedName>
        <fullName evidence="4">Phosphate-selective porin O and P</fullName>
    </recommendedName>
</protein>
<dbReference type="AlphaFoldDB" id="R9GTS7"/>
<keyword evidence="1" id="KW-0732">Signal</keyword>
<proteinExistence type="predicted"/>
<evidence type="ECO:0000256" key="1">
    <source>
        <dbReference type="SAM" id="SignalP"/>
    </source>
</evidence>
<sequence length="464" mass="50486">MKTSLNKTLAKAAVALLIAGTPVLVKAQLVTVGEKLQNMRAADKSGINVFEAPKEESTFDGLRFNIGAGFTQGYQSLSHENDRPGGIPLYHMSPGFNNASANLTYDAVLANGIRLNLTTYLSSRHHNETWVKAGYLQFDKLPFKGQFWDDLMKFTTIKVGHMEVNYGDAHFRRSDGGSTIYNPFVENYIMDAFATEIGAEIYLHGSNGFFGMVGATGGTIRGTIDSTNSQTSAAPAGVSKMPSILGKLGFDKQIDENLRVRLAASIYHNNAVAATGNTLFGGDRTGSNYFMVLEPAYTSAAAPVISNGAVVPGTVNTTASYSTNAFSGRFNPGFTRKITTAQINAFIKYSGLEIFGTYELAKGRSYTETTKRDANQFAIDGVYRFGPNENLFVGARYNAVNADLATQQDEVKIDRTAFAAGWFLTKNIMVKGEYVTQKYKDFDTTDIRHGGKFDGFVMQAVIGF</sequence>
<evidence type="ECO:0008006" key="4">
    <source>
        <dbReference type="Google" id="ProtNLM"/>
    </source>
</evidence>
<dbReference type="OrthoDB" id="638836at2"/>
<dbReference type="STRING" id="1150600.ADIARSV_1567"/>
<dbReference type="Proteomes" id="UP000014174">
    <property type="component" value="Unassembled WGS sequence"/>
</dbReference>
<dbReference type="SUPFAM" id="SSF56935">
    <property type="entry name" value="Porins"/>
    <property type="match status" value="1"/>
</dbReference>
<evidence type="ECO:0000313" key="2">
    <source>
        <dbReference type="EMBL" id="EOR95247.1"/>
    </source>
</evidence>
<dbReference type="EMBL" id="AQPN01000062">
    <property type="protein sequence ID" value="EOR95247.1"/>
    <property type="molecule type" value="Genomic_DNA"/>
</dbReference>
<reference evidence="2 3" key="1">
    <citation type="journal article" date="2013" name="Genome Announc.">
        <title>Draft Genome Sequence of Arcticibacter svalbardensis Strain MN12-7T, a Member of the Family Sphingobacteriaceae Isolated from an Arctic Soil Sample.</title>
        <authorList>
            <person name="Shivaji S."/>
            <person name="Ara S."/>
            <person name="Prasad S."/>
            <person name="Manasa B.P."/>
            <person name="Begum Z."/>
            <person name="Singh A."/>
            <person name="Kumar Pinnaka A."/>
        </authorList>
    </citation>
    <scope>NUCLEOTIDE SEQUENCE [LARGE SCALE GENOMIC DNA]</scope>
    <source>
        <strain evidence="2 3">MN12-7</strain>
    </source>
</reference>
<accession>R9GTS7</accession>